<dbReference type="GO" id="GO:0016787">
    <property type="term" value="F:hydrolase activity"/>
    <property type="evidence" value="ECO:0007669"/>
    <property type="project" value="UniProtKB-KW"/>
</dbReference>
<evidence type="ECO:0000313" key="9">
    <source>
        <dbReference type="Proteomes" id="UP000327039"/>
    </source>
</evidence>
<feature type="domain" description="Metallo-beta-lactamase" evidence="7">
    <location>
        <begin position="550"/>
        <end position="748"/>
    </location>
</feature>
<evidence type="ECO:0000259" key="7">
    <source>
        <dbReference type="SMART" id="SM00849"/>
    </source>
</evidence>
<feature type="transmembrane region" description="Helical" evidence="6">
    <location>
        <begin position="414"/>
        <end position="440"/>
    </location>
</feature>
<dbReference type="InterPro" id="IPR035681">
    <property type="entry name" value="ComA-like_MBL"/>
</dbReference>
<gene>
    <name evidence="8" type="ORF">F6B42_07255</name>
</gene>
<evidence type="ECO:0000256" key="4">
    <source>
        <dbReference type="ARBA" id="ARBA00022989"/>
    </source>
</evidence>
<dbReference type="SMART" id="SM00849">
    <property type="entry name" value="Lactamase_B"/>
    <property type="match status" value="1"/>
</dbReference>
<feature type="transmembrane region" description="Helical" evidence="6">
    <location>
        <begin position="513"/>
        <end position="532"/>
    </location>
</feature>
<evidence type="ECO:0000256" key="3">
    <source>
        <dbReference type="ARBA" id="ARBA00022692"/>
    </source>
</evidence>
<keyword evidence="2" id="KW-1003">Cell membrane</keyword>
<evidence type="ECO:0000256" key="2">
    <source>
        <dbReference type="ARBA" id="ARBA00022475"/>
    </source>
</evidence>
<dbReference type="CDD" id="cd07731">
    <property type="entry name" value="ComA-like_MBL-fold"/>
    <property type="match status" value="1"/>
</dbReference>
<dbReference type="InterPro" id="IPR004477">
    <property type="entry name" value="ComEC_N"/>
</dbReference>
<protein>
    <submittedName>
        <fullName evidence="8">MBL fold metallo-hydrolase</fullName>
    </submittedName>
</protein>
<dbReference type="AlphaFoldDB" id="A0A5J5IR50"/>
<dbReference type="Proteomes" id="UP000327039">
    <property type="component" value="Unassembled WGS sequence"/>
</dbReference>
<dbReference type="Gene3D" id="3.60.15.10">
    <property type="entry name" value="Ribonuclease Z/Hydroxyacylglutathione hydrolase-like"/>
    <property type="match status" value="1"/>
</dbReference>
<feature type="transmembrane region" description="Helical" evidence="6">
    <location>
        <begin position="319"/>
        <end position="345"/>
    </location>
</feature>
<dbReference type="SUPFAM" id="SSF56281">
    <property type="entry name" value="Metallo-hydrolase/oxidoreductase"/>
    <property type="match status" value="1"/>
</dbReference>
<feature type="transmembrane region" description="Helical" evidence="6">
    <location>
        <begin position="79"/>
        <end position="101"/>
    </location>
</feature>
<dbReference type="OrthoDB" id="7177610at2"/>
<dbReference type="InterPro" id="IPR036866">
    <property type="entry name" value="RibonucZ/Hydroxyglut_hydro"/>
</dbReference>
<evidence type="ECO:0000256" key="5">
    <source>
        <dbReference type="ARBA" id="ARBA00023136"/>
    </source>
</evidence>
<dbReference type="RefSeq" id="WP_150418962.1">
    <property type="nucleotide sequence ID" value="NZ_VYRZ01000002.1"/>
</dbReference>
<evidence type="ECO:0000256" key="1">
    <source>
        <dbReference type="ARBA" id="ARBA00004651"/>
    </source>
</evidence>
<evidence type="ECO:0000256" key="6">
    <source>
        <dbReference type="SAM" id="Phobius"/>
    </source>
</evidence>
<feature type="transmembrane region" description="Helical" evidence="6">
    <location>
        <begin position="387"/>
        <end position="408"/>
    </location>
</feature>
<sequence>MTARRAVTAARSGRRARRRDLRLLPVALGTWAAALVSTAAPGAAPGMAVAGWSAAATVTGLLLVGRSERAVAGRNATRGAPVVIVLVLAAVAAVASGVAAAEPVRARVSDLPIGGGRVLTVDAVVSGKVERSPSGWRFDAVSERAQAGQAVANAAVPIVVRSAERPDGLDLGSSVTISGTAFAAGPGERAVLVVDATASLEVTGAPTGVLAVAAELRSALVAEARSLPQPGGGLVAGMAVGETSGVSEDLDADMKTASLSHLTAVSGANCALIVVIAYGLVAACGARRGVRVATGGVALGAFVVLVTPEPSVVRAAAMAGIAMIALLLGRAGAGVSVLCLAVTVALVLDPWLAGSVGFGLSAAATAALLLFAGPMADRLGRVLPRPLALAVATSLSAQLAVMPLIITIDPRMPVYAVIANMLAAPAAPVATVLGLAACLAAPVPVLASGLSALAWIPCAWVAAIAGTAADLPFSSVPWVPGWGGAVLAALVCAAALAWLTLPVDTARRRWARAVVAVVVGVVTGSALLAGPITRANTPTDWAIVACDVGQGDAVLLRSAGRVALVDTGPDPDALGRCLDRFGVGVVDILVLTHFDLDHRGGVDAVVGRVGAVLHGPVSRGDDQSALAMLGGGGARVIPVAAGVSGTLGDARWRVLWPRERRNGIPAMATPPAESGNDASVVIDIRGGGIPATVLLGDLSEEPQRMLAAGARAIGTVDVVKVAHHGSADQFAELYRRIAPRIALVSVGENDYGHPRREILDVLIGAGAAVARTDRAGSVAVLASGPGPAGALRLWTEHPDGVGPDD</sequence>
<dbReference type="InterPro" id="IPR001279">
    <property type="entry name" value="Metallo-B-lactamas"/>
</dbReference>
<dbReference type="GO" id="GO:0005886">
    <property type="term" value="C:plasma membrane"/>
    <property type="evidence" value="ECO:0007669"/>
    <property type="project" value="UniProtKB-SubCell"/>
</dbReference>
<dbReference type="PANTHER" id="PTHR30619">
    <property type="entry name" value="DNA INTERNALIZATION/COMPETENCE PROTEIN COMEC/REC2"/>
    <property type="match status" value="1"/>
</dbReference>
<comment type="caution">
    <text evidence="8">The sequence shown here is derived from an EMBL/GenBank/DDBJ whole genome shotgun (WGS) entry which is preliminary data.</text>
</comment>
<feature type="transmembrane region" description="Helical" evidence="6">
    <location>
        <begin position="452"/>
        <end position="469"/>
    </location>
</feature>
<dbReference type="NCBIfam" id="TIGR00360">
    <property type="entry name" value="ComEC_N-term"/>
    <property type="match status" value="1"/>
</dbReference>
<accession>A0A5J5IR50</accession>
<feature type="transmembrane region" description="Helical" evidence="6">
    <location>
        <begin position="351"/>
        <end position="375"/>
    </location>
</feature>
<proteinExistence type="predicted"/>
<dbReference type="PANTHER" id="PTHR30619:SF1">
    <property type="entry name" value="RECOMBINATION PROTEIN 2"/>
    <property type="match status" value="1"/>
</dbReference>
<organism evidence="8 9">
    <name type="scientific">Microbacterium radiodurans</name>
    <dbReference type="NCBI Taxonomy" id="661398"/>
    <lineage>
        <taxon>Bacteria</taxon>
        <taxon>Bacillati</taxon>
        <taxon>Actinomycetota</taxon>
        <taxon>Actinomycetes</taxon>
        <taxon>Micrococcales</taxon>
        <taxon>Microbacteriaceae</taxon>
        <taxon>Microbacterium</taxon>
    </lineage>
</organism>
<feature type="transmembrane region" description="Helical" evidence="6">
    <location>
        <begin position="481"/>
        <end position="501"/>
    </location>
</feature>
<dbReference type="EMBL" id="VYRZ01000002">
    <property type="protein sequence ID" value="KAA9086790.1"/>
    <property type="molecule type" value="Genomic_DNA"/>
</dbReference>
<keyword evidence="5 6" id="KW-0472">Membrane</keyword>
<comment type="subcellular location">
    <subcellularLocation>
        <location evidence="1">Cell membrane</location>
        <topology evidence="1">Multi-pass membrane protein</topology>
    </subcellularLocation>
</comment>
<name>A0A5J5IR50_9MICO</name>
<keyword evidence="3 6" id="KW-0812">Transmembrane</keyword>
<keyword evidence="4 6" id="KW-1133">Transmembrane helix</keyword>
<dbReference type="Pfam" id="PF03772">
    <property type="entry name" value="Competence"/>
    <property type="match status" value="1"/>
</dbReference>
<feature type="transmembrane region" description="Helical" evidence="6">
    <location>
        <begin position="262"/>
        <end position="283"/>
    </location>
</feature>
<evidence type="ECO:0000313" key="8">
    <source>
        <dbReference type="EMBL" id="KAA9086790.1"/>
    </source>
</evidence>
<keyword evidence="9" id="KW-1185">Reference proteome</keyword>
<dbReference type="InterPro" id="IPR052159">
    <property type="entry name" value="Competence_DNA_uptake"/>
</dbReference>
<reference evidence="9" key="1">
    <citation type="submission" date="2019-09" db="EMBL/GenBank/DDBJ databases">
        <title>Mumia zhuanghuii sp. nov. isolated from the intestinal contents of plateau pika (Ochotona curzoniae) in the Qinghai-Tibet plateau of China.</title>
        <authorList>
            <person name="Tian Z."/>
        </authorList>
    </citation>
    <scope>NUCLEOTIDE SEQUENCE [LARGE SCALE GENOMIC DNA]</scope>
    <source>
        <strain evidence="9">DSM 25564</strain>
    </source>
</reference>
<keyword evidence="8" id="KW-0378">Hydrolase</keyword>
<dbReference type="Pfam" id="PF00753">
    <property type="entry name" value="Lactamase_B"/>
    <property type="match status" value="1"/>
</dbReference>